<evidence type="ECO:0000256" key="4">
    <source>
        <dbReference type="PROSITE-ProRule" id="PRU00175"/>
    </source>
</evidence>
<dbReference type="OrthoDB" id="5357315at2759"/>
<dbReference type="GO" id="GO:0008270">
    <property type="term" value="F:zinc ion binding"/>
    <property type="evidence" value="ECO:0007669"/>
    <property type="project" value="UniProtKB-KW"/>
</dbReference>
<dbReference type="Gene3D" id="3.30.40.10">
    <property type="entry name" value="Zinc/RING finger domain, C3HC4 (zinc finger)"/>
    <property type="match status" value="1"/>
</dbReference>
<comment type="caution">
    <text evidence="8">The sequence shown here is derived from an EMBL/GenBank/DDBJ whole genome shotgun (WGS) entry which is preliminary data.</text>
</comment>
<keyword evidence="6" id="KW-0472">Membrane</keyword>
<dbReference type="InterPro" id="IPR051834">
    <property type="entry name" value="RING_finger_E3_ligase"/>
</dbReference>
<evidence type="ECO:0000313" key="9">
    <source>
        <dbReference type="Proteomes" id="UP001153069"/>
    </source>
</evidence>
<proteinExistence type="predicted"/>
<dbReference type="SUPFAM" id="SSF57850">
    <property type="entry name" value="RING/U-box"/>
    <property type="match status" value="1"/>
</dbReference>
<evidence type="ECO:0000256" key="1">
    <source>
        <dbReference type="ARBA" id="ARBA00022723"/>
    </source>
</evidence>
<keyword evidence="2 4" id="KW-0863">Zinc-finger</keyword>
<dbReference type="GO" id="GO:0061630">
    <property type="term" value="F:ubiquitin protein ligase activity"/>
    <property type="evidence" value="ECO:0007669"/>
    <property type="project" value="TreeGrafter"/>
</dbReference>
<sequence>MMFPSSPNPPRTRRTTSSISSISSPRQAPQSNGEQQHHQQHRDRSRLLLFFFHHHQRRKNLALFLGICVVYSYAFFQWQPDRSFEAMQRLNLELQTREQLRLEHRKAKKNGQDLDIVPEIADEAPDWQRKMRARAGDMAWRREQEQLAAAGHSNLRGGGDYFTDGSDEEEEEEAEDGKKKPKRRRRPQGSAGQAILDFAVMMSVFVITRTILRVCVLYRQFTRAQGGLSAAGLSLPTPTTTNNRRSTRNSGRGALARLVVPQSMHAHATLLRTARFRAWVTDLNRQRTANGQPPLSLESLRLVMRDSDFDGNDYEALMRFHEEATMAQSMGATQAEIDRCPQRVLNDPNDELLLSNNAAQACPICLEAYQMGDRVRRIHCFHEFHVGCIDPWLAHRAVCPVCKHPVVG</sequence>
<evidence type="ECO:0000256" key="3">
    <source>
        <dbReference type="ARBA" id="ARBA00022833"/>
    </source>
</evidence>
<evidence type="ECO:0000256" key="2">
    <source>
        <dbReference type="ARBA" id="ARBA00022771"/>
    </source>
</evidence>
<feature type="compositionally biased region" description="Acidic residues" evidence="5">
    <location>
        <begin position="165"/>
        <end position="175"/>
    </location>
</feature>
<reference evidence="8" key="1">
    <citation type="submission" date="2020-06" db="EMBL/GenBank/DDBJ databases">
        <authorList>
            <consortium name="Plant Systems Biology data submission"/>
        </authorList>
    </citation>
    <scope>NUCLEOTIDE SEQUENCE</scope>
    <source>
        <strain evidence="8">D6</strain>
    </source>
</reference>
<organism evidence="8 9">
    <name type="scientific">Seminavis robusta</name>
    <dbReference type="NCBI Taxonomy" id="568900"/>
    <lineage>
        <taxon>Eukaryota</taxon>
        <taxon>Sar</taxon>
        <taxon>Stramenopiles</taxon>
        <taxon>Ochrophyta</taxon>
        <taxon>Bacillariophyta</taxon>
        <taxon>Bacillariophyceae</taxon>
        <taxon>Bacillariophycidae</taxon>
        <taxon>Naviculales</taxon>
        <taxon>Naviculaceae</taxon>
        <taxon>Seminavis</taxon>
    </lineage>
</organism>
<dbReference type="Proteomes" id="UP001153069">
    <property type="component" value="Unassembled WGS sequence"/>
</dbReference>
<gene>
    <name evidence="8" type="ORF">SEMRO_556_G165970.1</name>
</gene>
<dbReference type="CDD" id="cd16454">
    <property type="entry name" value="RING-H2_PA-TM-RING"/>
    <property type="match status" value="1"/>
</dbReference>
<feature type="compositionally biased region" description="Pro residues" evidence="5">
    <location>
        <begin position="1"/>
        <end position="10"/>
    </location>
</feature>
<dbReference type="InterPro" id="IPR001841">
    <property type="entry name" value="Znf_RING"/>
</dbReference>
<name>A0A9N8E5A4_9STRA</name>
<feature type="region of interest" description="Disordered" evidence="5">
    <location>
        <begin position="229"/>
        <end position="250"/>
    </location>
</feature>
<keyword evidence="3" id="KW-0862">Zinc</keyword>
<keyword evidence="1" id="KW-0479">Metal-binding</keyword>
<feature type="compositionally biased region" description="Low complexity" evidence="5">
    <location>
        <begin position="15"/>
        <end position="26"/>
    </location>
</feature>
<feature type="compositionally biased region" description="Low complexity" evidence="5">
    <location>
        <begin position="232"/>
        <end position="250"/>
    </location>
</feature>
<protein>
    <submittedName>
        <fullName evidence="8">Receptor homology region, transmembrane domain-and RING domain-containing protein</fullName>
    </submittedName>
</protein>
<dbReference type="SMART" id="SM00184">
    <property type="entry name" value="RING"/>
    <property type="match status" value="1"/>
</dbReference>
<feature type="region of interest" description="Disordered" evidence="5">
    <location>
        <begin position="1"/>
        <end position="40"/>
    </location>
</feature>
<dbReference type="EMBL" id="CAICTM010000555">
    <property type="protein sequence ID" value="CAB9512821.1"/>
    <property type="molecule type" value="Genomic_DNA"/>
</dbReference>
<evidence type="ECO:0000313" key="8">
    <source>
        <dbReference type="EMBL" id="CAB9512821.1"/>
    </source>
</evidence>
<dbReference type="GO" id="GO:0005634">
    <property type="term" value="C:nucleus"/>
    <property type="evidence" value="ECO:0007669"/>
    <property type="project" value="TreeGrafter"/>
</dbReference>
<feature type="transmembrane region" description="Helical" evidence="6">
    <location>
        <begin position="61"/>
        <end position="78"/>
    </location>
</feature>
<keyword evidence="6 8" id="KW-0812">Transmembrane</keyword>
<dbReference type="PANTHER" id="PTHR45931">
    <property type="entry name" value="SI:CH211-59O9.10"/>
    <property type="match status" value="1"/>
</dbReference>
<evidence type="ECO:0000256" key="5">
    <source>
        <dbReference type="SAM" id="MobiDB-lite"/>
    </source>
</evidence>
<dbReference type="Pfam" id="PF13639">
    <property type="entry name" value="zf-RING_2"/>
    <property type="match status" value="1"/>
</dbReference>
<feature type="region of interest" description="Disordered" evidence="5">
    <location>
        <begin position="153"/>
        <end position="190"/>
    </location>
</feature>
<evidence type="ECO:0000256" key="6">
    <source>
        <dbReference type="SAM" id="Phobius"/>
    </source>
</evidence>
<evidence type="ECO:0000259" key="7">
    <source>
        <dbReference type="PROSITE" id="PS50089"/>
    </source>
</evidence>
<accession>A0A9N8E5A4</accession>
<dbReference type="GO" id="GO:0006511">
    <property type="term" value="P:ubiquitin-dependent protein catabolic process"/>
    <property type="evidence" value="ECO:0007669"/>
    <property type="project" value="TreeGrafter"/>
</dbReference>
<feature type="domain" description="RING-type" evidence="7">
    <location>
        <begin position="362"/>
        <end position="403"/>
    </location>
</feature>
<keyword evidence="8" id="KW-0675">Receptor</keyword>
<dbReference type="PROSITE" id="PS50089">
    <property type="entry name" value="ZF_RING_2"/>
    <property type="match status" value="1"/>
</dbReference>
<dbReference type="InterPro" id="IPR013083">
    <property type="entry name" value="Znf_RING/FYVE/PHD"/>
</dbReference>
<keyword evidence="9" id="KW-1185">Reference proteome</keyword>
<dbReference type="PANTHER" id="PTHR45931:SF3">
    <property type="entry name" value="RING ZINC FINGER-CONTAINING PROTEIN"/>
    <property type="match status" value="1"/>
</dbReference>
<keyword evidence="6" id="KW-1133">Transmembrane helix</keyword>
<dbReference type="AlphaFoldDB" id="A0A9N8E5A4"/>